<name>A0ABU5E465_9PROT</name>
<feature type="compositionally biased region" description="Gly residues" evidence="1">
    <location>
        <begin position="248"/>
        <end position="257"/>
    </location>
</feature>
<organism evidence="4 5">
    <name type="scientific">Dongia rigui</name>
    <dbReference type="NCBI Taxonomy" id="940149"/>
    <lineage>
        <taxon>Bacteria</taxon>
        <taxon>Pseudomonadati</taxon>
        <taxon>Pseudomonadota</taxon>
        <taxon>Alphaproteobacteria</taxon>
        <taxon>Rhodospirillales</taxon>
        <taxon>Dongiaceae</taxon>
        <taxon>Dongia</taxon>
    </lineage>
</organism>
<dbReference type="Pfam" id="PF04773">
    <property type="entry name" value="FecR"/>
    <property type="match status" value="1"/>
</dbReference>
<feature type="compositionally biased region" description="Basic and acidic residues" evidence="1">
    <location>
        <begin position="226"/>
        <end position="242"/>
    </location>
</feature>
<sequence length="257" mass="26776">MKQKKLSRISLGVVALAVIAPAFATESRIGEVVQRQYNGAVAEPNGRTASHAIHFSDSVFALDTVRTDAAGSTALQFLDDTTVQLGSNAEVRLDSFAYDPSTTVGAAEISFTKGAFRYIGGKMTTEEDVRLHTPTATMVIRGTELVIYVWDDGRTEVNVVSGAVEVSGCGGKGSSLAMTGMQVTVLPNCSTKVAAARQLPDGYDALTLPKRNAPTYGGDGTDEGDNDHGRDPNSEGRSDPPAHEPPSNGGGGNSNGG</sequence>
<feature type="region of interest" description="Disordered" evidence="1">
    <location>
        <begin position="204"/>
        <end position="257"/>
    </location>
</feature>
<gene>
    <name evidence="4" type="ORF">SMD31_19890</name>
</gene>
<feature type="domain" description="FecR protein" evidence="3">
    <location>
        <begin position="63"/>
        <end position="165"/>
    </location>
</feature>
<keyword evidence="2" id="KW-0732">Signal</keyword>
<dbReference type="InterPro" id="IPR006860">
    <property type="entry name" value="FecR"/>
</dbReference>
<dbReference type="EMBL" id="JAXCLX010000004">
    <property type="protein sequence ID" value="MDY0874212.1"/>
    <property type="molecule type" value="Genomic_DNA"/>
</dbReference>
<feature type="chain" id="PRO_5045451291" evidence="2">
    <location>
        <begin position="25"/>
        <end position="257"/>
    </location>
</feature>
<evidence type="ECO:0000256" key="2">
    <source>
        <dbReference type="SAM" id="SignalP"/>
    </source>
</evidence>
<accession>A0ABU5E465</accession>
<protein>
    <submittedName>
        <fullName evidence="4">FecR family protein</fullName>
    </submittedName>
</protein>
<feature type="signal peptide" evidence="2">
    <location>
        <begin position="1"/>
        <end position="24"/>
    </location>
</feature>
<evidence type="ECO:0000313" key="4">
    <source>
        <dbReference type="EMBL" id="MDY0874212.1"/>
    </source>
</evidence>
<dbReference type="Proteomes" id="UP001271769">
    <property type="component" value="Unassembled WGS sequence"/>
</dbReference>
<dbReference type="PANTHER" id="PTHR38731">
    <property type="entry name" value="LIPL45-RELATED LIPOPROTEIN-RELATED"/>
    <property type="match status" value="1"/>
</dbReference>
<dbReference type="PANTHER" id="PTHR38731:SF1">
    <property type="entry name" value="FECR PROTEIN DOMAIN-CONTAINING PROTEIN"/>
    <property type="match status" value="1"/>
</dbReference>
<proteinExistence type="predicted"/>
<dbReference type="RefSeq" id="WP_320502683.1">
    <property type="nucleotide sequence ID" value="NZ_JAXCLX010000004.1"/>
</dbReference>
<evidence type="ECO:0000256" key="1">
    <source>
        <dbReference type="SAM" id="MobiDB-lite"/>
    </source>
</evidence>
<reference evidence="4 5" key="1">
    <citation type="journal article" date="2013" name="Antonie Van Leeuwenhoek">
        <title>Dongia rigui sp. nov., isolated from freshwater of a large wetland in Korea.</title>
        <authorList>
            <person name="Baik K.S."/>
            <person name="Hwang Y.M."/>
            <person name="Choi J.S."/>
            <person name="Kwon J."/>
            <person name="Seong C.N."/>
        </authorList>
    </citation>
    <scope>NUCLEOTIDE SEQUENCE [LARGE SCALE GENOMIC DNA]</scope>
    <source>
        <strain evidence="4 5">04SU4-P</strain>
    </source>
</reference>
<keyword evidence="5" id="KW-1185">Reference proteome</keyword>
<evidence type="ECO:0000259" key="3">
    <source>
        <dbReference type="Pfam" id="PF04773"/>
    </source>
</evidence>
<dbReference type="Gene3D" id="2.60.120.1440">
    <property type="match status" value="1"/>
</dbReference>
<evidence type="ECO:0000313" key="5">
    <source>
        <dbReference type="Proteomes" id="UP001271769"/>
    </source>
</evidence>
<comment type="caution">
    <text evidence="4">The sequence shown here is derived from an EMBL/GenBank/DDBJ whole genome shotgun (WGS) entry which is preliminary data.</text>
</comment>